<accession>A0A1H5ZSK8</accession>
<dbReference type="EMBL" id="FNUS01000005">
    <property type="protein sequence ID" value="SEG38765.1"/>
    <property type="molecule type" value="Genomic_DNA"/>
</dbReference>
<dbReference type="RefSeq" id="WP_159969845.1">
    <property type="nucleotide sequence ID" value="NZ_FNUS01000005.1"/>
</dbReference>
<organism evidence="2 3">
    <name type="scientific">Halpernia humi</name>
    <dbReference type="NCBI Taxonomy" id="493375"/>
    <lineage>
        <taxon>Bacteria</taxon>
        <taxon>Pseudomonadati</taxon>
        <taxon>Bacteroidota</taxon>
        <taxon>Flavobacteriia</taxon>
        <taxon>Flavobacteriales</taxon>
        <taxon>Weeksellaceae</taxon>
        <taxon>Chryseobacterium group</taxon>
        <taxon>Halpernia</taxon>
    </lineage>
</organism>
<sequence length="57" mass="6912">MDNEMFPPTENELDEMIITVQQKMETAATQLEYDQLYDELHELREKRRQLIIKNNTI</sequence>
<dbReference type="AlphaFoldDB" id="A0A1H5ZSK8"/>
<dbReference type="Proteomes" id="UP000236738">
    <property type="component" value="Unassembled WGS sequence"/>
</dbReference>
<keyword evidence="3" id="KW-1185">Reference proteome</keyword>
<evidence type="ECO:0000313" key="3">
    <source>
        <dbReference type="Proteomes" id="UP000236738"/>
    </source>
</evidence>
<gene>
    <name evidence="2" type="ORF">SAMN05421847_2155</name>
</gene>
<reference evidence="3" key="1">
    <citation type="submission" date="2016-10" db="EMBL/GenBank/DDBJ databases">
        <authorList>
            <person name="Varghese N."/>
            <person name="Submissions S."/>
        </authorList>
    </citation>
    <scope>NUCLEOTIDE SEQUENCE [LARGE SCALE GENOMIC DNA]</scope>
    <source>
        <strain evidence="3">DSM 21580</strain>
    </source>
</reference>
<evidence type="ECO:0000313" key="2">
    <source>
        <dbReference type="EMBL" id="SEG38765.1"/>
    </source>
</evidence>
<dbReference type="OrthoDB" id="1274666at2"/>
<proteinExistence type="predicted"/>
<feature type="coiled-coil region" evidence="1">
    <location>
        <begin position="26"/>
        <end position="53"/>
    </location>
</feature>
<evidence type="ECO:0000256" key="1">
    <source>
        <dbReference type="SAM" id="Coils"/>
    </source>
</evidence>
<name>A0A1H5ZSK8_9FLAO</name>
<protein>
    <submittedName>
        <fullName evidence="2">Uncharacterized protein</fullName>
    </submittedName>
</protein>
<keyword evidence="1" id="KW-0175">Coiled coil</keyword>